<dbReference type="Proteomes" id="UP000034883">
    <property type="component" value="Chromosome"/>
</dbReference>
<reference evidence="2 3" key="1">
    <citation type="submission" date="2015-03" db="EMBL/GenBank/DDBJ databases">
        <title>Genome assembly of Sandaracinus amylolyticus DSM 53668.</title>
        <authorList>
            <person name="Sharma G."/>
            <person name="Subramanian S."/>
        </authorList>
    </citation>
    <scope>NUCLEOTIDE SEQUENCE [LARGE SCALE GENOMIC DNA]</scope>
    <source>
        <strain evidence="2 3">DSM 53668</strain>
    </source>
</reference>
<proteinExistence type="predicted"/>
<evidence type="ECO:0000256" key="1">
    <source>
        <dbReference type="SAM" id="MobiDB-lite"/>
    </source>
</evidence>
<name>A0A0F6W0K5_9BACT</name>
<keyword evidence="3" id="KW-1185">Reference proteome</keyword>
<feature type="region of interest" description="Disordered" evidence="1">
    <location>
        <begin position="1"/>
        <end position="25"/>
    </location>
</feature>
<feature type="region of interest" description="Disordered" evidence="1">
    <location>
        <begin position="37"/>
        <end position="61"/>
    </location>
</feature>
<organism evidence="2 3">
    <name type="scientific">Sandaracinus amylolyticus</name>
    <dbReference type="NCBI Taxonomy" id="927083"/>
    <lineage>
        <taxon>Bacteria</taxon>
        <taxon>Pseudomonadati</taxon>
        <taxon>Myxococcota</taxon>
        <taxon>Polyangia</taxon>
        <taxon>Polyangiales</taxon>
        <taxon>Sandaracinaceae</taxon>
        <taxon>Sandaracinus</taxon>
    </lineage>
</organism>
<gene>
    <name evidence="2" type="ORF">DB32_001522</name>
</gene>
<accession>A0A0F6W0K5</accession>
<evidence type="ECO:0000313" key="3">
    <source>
        <dbReference type="Proteomes" id="UP000034883"/>
    </source>
</evidence>
<dbReference type="KEGG" id="samy:DB32_001522"/>
<dbReference type="EMBL" id="CP011125">
    <property type="protein sequence ID" value="AKF04373.1"/>
    <property type="molecule type" value="Genomic_DNA"/>
</dbReference>
<protein>
    <submittedName>
        <fullName evidence="2">Uncharacterized protein</fullName>
    </submittedName>
</protein>
<dbReference type="AlphaFoldDB" id="A0A0F6W0K5"/>
<evidence type="ECO:0000313" key="2">
    <source>
        <dbReference type="EMBL" id="AKF04373.1"/>
    </source>
</evidence>
<dbReference type="STRING" id="927083.DB32_001522"/>
<sequence>MTGSIDDAHAPFAEQGLEPVTPGHDLPEIAVLRRAIGRGARGSHGDLAPGFEGAENRTEQR</sequence>